<reference evidence="1 2" key="1">
    <citation type="submission" date="2014-06" db="EMBL/GenBank/DDBJ databases">
        <title>Whole Genome Sequences of Three Symbiotic Endozoicomonas Bacteria.</title>
        <authorList>
            <person name="Neave M.J."/>
            <person name="Apprill A."/>
            <person name="Voolstra C.R."/>
        </authorList>
    </citation>
    <scope>NUCLEOTIDE SEQUENCE [LARGE SCALE GENOMIC DNA]</scope>
    <source>
        <strain evidence="1 2">DSM 22380</strain>
    </source>
</reference>
<dbReference type="Pfam" id="PF11964">
    <property type="entry name" value="SpoIIAA-like"/>
    <property type="match status" value="1"/>
</dbReference>
<dbReference type="Gene3D" id="3.40.50.10600">
    <property type="entry name" value="SpoIIaa-like domains"/>
    <property type="match status" value="1"/>
</dbReference>
<name>A0A081KEQ1_9GAMM</name>
<evidence type="ECO:0000313" key="1">
    <source>
        <dbReference type="EMBL" id="KEI72627.1"/>
    </source>
</evidence>
<dbReference type="STRING" id="305900.GV64_19515"/>
<dbReference type="SUPFAM" id="SSF52091">
    <property type="entry name" value="SpoIIaa-like"/>
    <property type="match status" value="1"/>
</dbReference>
<proteinExistence type="predicted"/>
<dbReference type="RefSeq" id="WP_020581276.1">
    <property type="nucleotide sequence ID" value="NZ_JOJP01000001.1"/>
</dbReference>
<dbReference type="InterPro" id="IPR036513">
    <property type="entry name" value="STAS_dom_sf"/>
</dbReference>
<protein>
    <recommendedName>
        <fullName evidence="3">STAS/SEC14 domain-containing protein</fullName>
    </recommendedName>
</protein>
<gene>
    <name evidence="1" type="ORF">GV64_19515</name>
</gene>
<dbReference type="EMBL" id="JOJP01000001">
    <property type="protein sequence ID" value="KEI72627.1"/>
    <property type="molecule type" value="Genomic_DNA"/>
</dbReference>
<evidence type="ECO:0000313" key="2">
    <source>
        <dbReference type="Proteomes" id="UP000027997"/>
    </source>
</evidence>
<dbReference type="InterPro" id="IPR038396">
    <property type="entry name" value="SpoIIAA-like_sf"/>
</dbReference>
<dbReference type="eggNOG" id="ENOG5032RKG">
    <property type="taxonomic scope" value="Bacteria"/>
</dbReference>
<dbReference type="Proteomes" id="UP000027997">
    <property type="component" value="Unassembled WGS sequence"/>
</dbReference>
<organism evidence="1 2">
    <name type="scientific">Endozoicomonas elysicola</name>
    <dbReference type="NCBI Taxonomy" id="305900"/>
    <lineage>
        <taxon>Bacteria</taxon>
        <taxon>Pseudomonadati</taxon>
        <taxon>Pseudomonadota</taxon>
        <taxon>Gammaproteobacteria</taxon>
        <taxon>Oceanospirillales</taxon>
        <taxon>Endozoicomonadaceae</taxon>
        <taxon>Endozoicomonas</taxon>
    </lineage>
</organism>
<comment type="caution">
    <text evidence="1">The sequence shown here is derived from an EMBL/GenBank/DDBJ whole genome shotgun (WGS) entry which is preliminary data.</text>
</comment>
<keyword evidence="2" id="KW-1185">Reference proteome</keyword>
<sequence>MLTITPHSHNRIDLSLDGQLDAEQMSKAIDQFVEKTKNIKQGTMLYRIEALHMPTLGAMGIKLSQLPRAFSAFRRFSRIAVLSDTQWVRNVSEIEGMLFPGMEIKAFALSEQAVAEQWLDAISD</sequence>
<dbReference type="AlphaFoldDB" id="A0A081KEQ1"/>
<accession>A0A081KEQ1</accession>
<evidence type="ECO:0008006" key="3">
    <source>
        <dbReference type="Google" id="ProtNLM"/>
    </source>
</evidence>
<dbReference type="InterPro" id="IPR021866">
    <property type="entry name" value="SpoIIAA-like"/>
</dbReference>